<accession>A0ABP3UZ38</accession>
<dbReference type="RefSeq" id="WP_343761974.1">
    <property type="nucleotide sequence ID" value="NZ_BAAACG010000010.1"/>
</dbReference>
<reference evidence="10" key="1">
    <citation type="journal article" date="2019" name="Int. J. Syst. Evol. Microbiol.">
        <title>The Global Catalogue of Microorganisms (GCM) 10K type strain sequencing project: providing services to taxonomists for standard genome sequencing and annotation.</title>
        <authorList>
            <consortium name="The Broad Institute Genomics Platform"/>
            <consortium name="The Broad Institute Genome Sequencing Center for Infectious Disease"/>
            <person name="Wu L."/>
            <person name="Ma J."/>
        </authorList>
    </citation>
    <scope>NUCLEOTIDE SEQUENCE [LARGE SCALE GENOMIC DNA]</scope>
    <source>
        <strain evidence="10">JCM 1407</strain>
    </source>
</reference>
<evidence type="ECO:0000256" key="6">
    <source>
        <dbReference type="ARBA" id="ARBA00022840"/>
    </source>
</evidence>
<dbReference type="SMART" id="SM00382">
    <property type="entry name" value="AAA"/>
    <property type="match status" value="1"/>
</dbReference>
<dbReference type="Pfam" id="PF08352">
    <property type="entry name" value="oligo_HPY"/>
    <property type="match status" value="1"/>
</dbReference>
<evidence type="ECO:0000313" key="10">
    <source>
        <dbReference type="Proteomes" id="UP001501510"/>
    </source>
</evidence>
<dbReference type="InterPro" id="IPR050388">
    <property type="entry name" value="ABC_Ni/Peptide_Import"/>
</dbReference>
<evidence type="ECO:0000256" key="7">
    <source>
        <dbReference type="ARBA" id="ARBA00023136"/>
    </source>
</evidence>
<dbReference type="InterPro" id="IPR017871">
    <property type="entry name" value="ABC_transporter-like_CS"/>
</dbReference>
<keyword evidence="5" id="KW-0547">Nucleotide-binding</keyword>
<dbReference type="Proteomes" id="UP001501510">
    <property type="component" value="Unassembled WGS sequence"/>
</dbReference>
<keyword evidence="7" id="KW-0472">Membrane</keyword>
<evidence type="ECO:0000313" key="9">
    <source>
        <dbReference type="EMBL" id="GAA0742421.1"/>
    </source>
</evidence>
<keyword evidence="3" id="KW-0813">Transport</keyword>
<dbReference type="Gene3D" id="3.40.50.300">
    <property type="entry name" value="P-loop containing nucleotide triphosphate hydrolases"/>
    <property type="match status" value="1"/>
</dbReference>
<dbReference type="GO" id="GO:0005524">
    <property type="term" value="F:ATP binding"/>
    <property type="evidence" value="ECO:0007669"/>
    <property type="project" value="UniProtKB-KW"/>
</dbReference>
<dbReference type="Pfam" id="PF00005">
    <property type="entry name" value="ABC_tran"/>
    <property type="match status" value="1"/>
</dbReference>
<comment type="subcellular location">
    <subcellularLocation>
        <location evidence="1">Cell membrane</location>
        <topology evidence="1">Peripheral membrane protein</topology>
    </subcellularLocation>
</comment>
<keyword evidence="6 9" id="KW-0067">ATP-binding</keyword>
<organism evidence="9 10">
    <name type="scientific">Clostridium oceanicum</name>
    <dbReference type="NCBI Taxonomy" id="1543"/>
    <lineage>
        <taxon>Bacteria</taxon>
        <taxon>Bacillati</taxon>
        <taxon>Bacillota</taxon>
        <taxon>Clostridia</taxon>
        <taxon>Eubacteriales</taxon>
        <taxon>Clostridiaceae</taxon>
        <taxon>Clostridium</taxon>
    </lineage>
</organism>
<dbReference type="InterPro" id="IPR003593">
    <property type="entry name" value="AAA+_ATPase"/>
</dbReference>
<dbReference type="CDD" id="cd03257">
    <property type="entry name" value="ABC_NikE_OppD_transporters"/>
    <property type="match status" value="1"/>
</dbReference>
<dbReference type="SUPFAM" id="SSF52540">
    <property type="entry name" value="P-loop containing nucleoside triphosphate hydrolases"/>
    <property type="match status" value="1"/>
</dbReference>
<dbReference type="PANTHER" id="PTHR43297:SF2">
    <property type="entry name" value="DIPEPTIDE TRANSPORT ATP-BINDING PROTEIN DPPD"/>
    <property type="match status" value="1"/>
</dbReference>
<evidence type="ECO:0000259" key="8">
    <source>
        <dbReference type="PROSITE" id="PS50893"/>
    </source>
</evidence>
<dbReference type="InterPro" id="IPR003439">
    <property type="entry name" value="ABC_transporter-like_ATP-bd"/>
</dbReference>
<dbReference type="NCBIfam" id="TIGR01727">
    <property type="entry name" value="oligo_HPY"/>
    <property type="match status" value="1"/>
</dbReference>
<gene>
    <name evidence="9" type="ORF">GCM10008906_24920</name>
</gene>
<dbReference type="EMBL" id="BAAACG010000010">
    <property type="protein sequence ID" value="GAA0742421.1"/>
    <property type="molecule type" value="Genomic_DNA"/>
</dbReference>
<comment type="caution">
    <text evidence="9">The sequence shown here is derived from an EMBL/GenBank/DDBJ whole genome shotgun (WGS) entry which is preliminary data.</text>
</comment>
<evidence type="ECO:0000256" key="3">
    <source>
        <dbReference type="ARBA" id="ARBA00022448"/>
    </source>
</evidence>
<keyword evidence="10" id="KW-1185">Reference proteome</keyword>
<protein>
    <submittedName>
        <fullName evidence="9">ABC transporter ATP-binding protein</fullName>
    </submittedName>
</protein>
<evidence type="ECO:0000256" key="2">
    <source>
        <dbReference type="ARBA" id="ARBA00005417"/>
    </source>
</evidence>
<dbReference type="InterPro" id="IPR013563">
    <property type="entry name" value="Oligopep_ABC_C"/>
</dbReference>
<dbReference type="PROSITE" id="PS50893">
    <property type="entry name" value="ABC_TRANSPORTER_2"/>
    <property type="match status" value="1"/>
</dbReference>
<dbReference type="PROSITE" id="PS00211">
    <property type="entry name" value="ABC_TRANSPORTER_1"/>
    <property type="match status" value="1"/>
</dbReference>
<sequence length="326" mass="36402">MKNILKVEDLKVSFPTDKGKAKAVNDISFCINKEESVAIVGESGSGKSVTAFSIMQCISKSNIESGKVLYKDKDLFKMSKKELSKIIGKDIAMIFQEPMTSLNPVLTVGKQISESFIYNKKMSKKEAMKESIKMLKLIGIKGAERVSKSYPYELSGGMRQRVMIAMAIASEPKLLIADEPTTALDVTIQAQILGLIRELKKKFHMSLLMITHDLGIVSQMSDRVIVMYAGSIMEVGSVRDIFKDSRHPYTKALLKSMPSITKNQKRLSTIKGSIPEPTELPKGCSFSTRCEYARKICKEKKPPLKNIENGRCLSCFKDTKEYLMEG</sequence>
<dbReference type="PANTHER" id="PTHR43297">
    <property type="entry name" value="OLIGOPEPTIDE TRANSPORT ATP-BINDING PROTEIN APPD"/>
    <property type="match status" value="1"/>
</dbReference>
<name>A0ABP3UZ38_9CLOT</name>
<dbReference type="InterPro" id="IPR027417">
    <property type="entry name" value="P-loop_NTPase"/>
</dbReference>
<feature type="domain" description="ABC transporter" evidence="8">
    <location>
        <begin position="5"/>
        <end position="254"/>
    </location>
</feature>
<evidence type="ECO:0000256" key="5">
    <source>
        <dbReference type="ARBA" id="ARBA00022741"/>
    </source>
</evidence>
<evidence type="ECO:0000256" key="1">
    <source>
        <dbReference type="ARBA" id="ARBA00004202"/>
    </source>
</evidence>
<evidence type="ECO:0000256" key="4">
    <source>
        <dbReference type="ARBA" id="ARBA00022475"/>
    </source>
</evidence>
<proteinExistence type="inferred from homology"/>
<keyword evidence="4" id="KW-1003">Cell membrane</keyword>
<comment type="similarity">
    <text evidence="2">Belongs to the ABC transporter superfamily.</text>
</comment>